<dbReference type="InterPro" id="IPR003819">
    <property type="entry name" value="TauD/TfdA-like"/>
</dbReference>
<feature type="domain" description="TauD/TfdA-like" evidence="5">
    <location>
        <begin position="43"/>
        <end position="295"/>
    </location>
</feature>
<proteinExistence type="predicted"/>
<evidence type="ECO:0000256" key="2">
    <source>
        <dbReference type="ARBA" id="ARBA00023002"/>
    </source>
</evidence>
<protein>
    <submittedName>
        <fullName evidence="6">TauD/TfdA family dioxygenase</fullName>
        <ecNumber evidence="6">1.14.11.-</ecNumber>
    </submittedName>
</protein>
<evidence type="ECO:0000313" key="6">
    <source>
        <dbReference type="EMBL" id="MFD0884619.1"/>
    </source>
</evidence>
<keyword evidence="3" id="KW-0408">Iron</keyword>
<evidence type="ECO:0000256" key="3">
    <source>
        <dbReference type="ARBA" id="ARBA00023004"/>
    </source>
</evidence>
<dbReference type="Proteomes" id="UP001597024">
    <property type="component" value="Unassembled WGS sequence"/>
</dbReference>
<organism evidence="6 7">
    <name type="scientific">Streptosporangium algeriense</name>
    <dbReference type="NCBI Taxonomy" id="1682748"/>
    <lineage>
        <taxon>Bacteria</taxon>
        <taxon>Bacillati</taxon>
        <taxon>Actinomycetota</taxon>
        <taxon>Actinomycetes</taxon>
        <taxon>Streptosporangiales</taxon>
        <taxon>Streptosporangiaceae</taxon>
        <taxon>Streptosporangium</taxon>
    </lineage>
</organism>
<evidence type="ECO:0000256" key="1">
    <source>
        <dbReference type="ARBA" id="ARBA00001954"/>
    </source>
</evidence>
<evidence type="ECO:0000259" key="5">
    <source>
        <dbReference type="Pfam" id="PF02668"/>
    </source>
</evidence>
<comment type="cofactor">
    <cofactor evidence="1">
        <name>Fe(2+)</name>
        <dbReference type="ChEBI" id="CHEBI:29033"/>
    </cofactor>
</comment>
<comment type="caution">
    <text evidence="6">The sequence shown here is derived from an EMBL/GenBank/DDBJ whole genome shotgun (WGS) entry which is preliminary data.</text>
</comment>
<dbReference type="SUPFAM" id="SSF51197">
    <property type="entry name" value="Clavaminate synthase-like"/>
    <property type="match status" value="1"/>
</dbReference>
<dbReference type="GO" id="GO:0051213">
    <property type="term" value="F:dioxygenase activity"/>
    <property type="evidence" value="ECO:0007669"/>
    <property type="project" value="UniProtKB-KW"/>
</dbReference>
<evidence type="ECO:0000256" key="4">
    <source>
        <dbReference type="ARBA" id="ARBA00023194"/>
    </source>
</evidence>
<keyword evidence="4" id="KW-0045">Antibiotic biosynthesis</keyword>
<dbReference type="EC" id="1.14.11.-" evidence="6"/>
<gene>
    <name evidence="6" type="ORF">ACFQ08_08640</name>
</gene>
<keyword evidence="6" id="KW-0223">Dioxygenase</keyword>
<sequence>MAVAEVLGPAEWLGAEVRNSDGWRISLDERHQREILDAVRTEQGVAGFQLPTLELILRNVREQLVNGRGFVLLQGVPVGEMSERQCEAAALGLAGHVGRILPQGPGGAPLMHVRDVGADPARTATRSYQHSGRLGYHSDPGDAVALLCVRPAKSGGLSSIVSSVAVHNEIVRTHPDLAEVLYQPWWHDRRTGDGPDSFYAKPLCTPRPGGGVSIAYGPDYLRSALRGACVPPFTPAQVQVMDLLDRLTGDPRFTLTMDLRAGDMQLLNNHVILHSRTEYADYPEPERRRHLLRLWLEDLGMEGVVDA</sequence>
<dbReference type="InterPro" id="IPR050411">
    <property type="entry name" value="AlphaKG_dependent_hydroxylases"/>
</dbReference>
<reference evidence="7" key="1">
    <citation type="journal article" date="2019" name="Int. J. Syst. Evol. Microbiol.">
        <title>The Global Catalogue of Microorganisms (GCM) 10K type strain sequencing project: providing services to taxonomists for standard genome sequencing and annotation.</title>
        <authorList>
            <consortium name="The Broad Institute Genomics Platform"/>
            <consortium name="The Broad Institute Genome Sequencing Center for Infectious Disease"/>
            <person name="Wu L."/>
            <person name="Ma J."/>
        </authorList>
    </citation>
    <scope>NUCLEOTIDE SEQUENCE [LARGE SCALE GENOMIC DNA]</scope>
    <source>
        <strain evidence="7">CCUG 62974</strain>
    </source>
</reference>
<name>A0ABW3DNQ8_9ACTN</name>
<dbReference type="Gene3D" id="3.60.130.10">
    <property type="entry name" value="Clavaminate synthase-like"/>
    <property type="match status" value="1"/>
</dbReference>
<accession>A0ABW3DNQ8</accession>
<dbReference type="PANTHER" id="PTHR10696">
    <property type="entry name" value="GAMMA-BUTYROBETAINE HYDROXYLASE-RELATED"/>
    <property type="match status" value="1"/>
</dbReference>
<dbReference type="PANTHER" id="PTHR10696:SF56">
    <property type="entry name" value="TAUD_TFDA-LIKE DOMAIN-CONTAINING PROTEIN"/>
    <property type="match status" value="1"/>
</dbReference>
<keyword evidence="7" id="KW-1185">Reference proteome</keyword>
<dbReference type="EMBL" id="JBHTHX010000198">
    <property type="protein sequence ID" value="MFD0884619.1"/>
    <property type="molecule type" value="Genomic_DNA"/>
</dbReference>
<keyword evidence="2 6" id="KW-0560">Oxidoreductase</keyword>
<dbReference type="InterPro" id="IPR042098">
    <property type="entry name" value="TauD-like_sf"/>
</dbReference>
<dbReference type="Pfam" id="PF02668">
    <property type="entry name" value="TauD"/>
    <property type="match status" value="1"/>
</dbReference>
<evidence type="ECO:0000313" key="7">
    <source>
        <dbReference type="Proteomes" id="UP001597024"/>
    </source>
</evidence>